<reference evidence="2 3" key="1">
    <citation type="submission" date="2019-03" db="EMBL/GenBank/DDBJ databases">
        <title>Genomic Encyclopedia of Type Strains, Phase IV (KMG-IV): sequencing the most valuable type-strain genomes for metagenomic binning, comparative biology and taxonomic classification.</title>
        <authorList>
            <person name="Goeker M."/>
        </authorList>
    </citation>
    <scope>NUCLEOTIDE SEQUENCE [LARGE SCALE GENOMIC DNA]</scope>
    <source>
        <strain evidence="2 3">DSM 21667</strain>
    </source>
</reference>
<gene>
    <name evidence="2" type="ORF">DFR29_107295</name>
</gene>
<dbReference type="Gene3D" id="2.60.120.380">
    <property type="match status" value="1"/>
</dbReference>
<sequence>MTCRWLATLFALCAAMPASATPAIALQNGQAATFGIPGANFSTSYYIDVPLGAAQLKLELDNQGSGNVDLLLRYGTPFAEKTSNEAASPDAQLFLDYAHYWGLSRSGDESILVQKSSRIPLRPGRWYIAVLNFAPTTQNLSLKASLNGSVPVAGINFSFPDNSGCNSAPWFDLTAAAPIDGNPGTTLGEQRRNALARAGELLAQQLQSPMPISVHACWKALGGSQSEGARIAAAGPSTFIVDTEDFVVPWLPDKYSWYAVTEAVRLSGTPQCGTFGNDCNEPDIEATFNSDLDPPVNIINVPFYYGFTGASKPARSIDFITTTMHELTHGMGFVSLINVDPDDGVVGARGSSEGGESYDDAFSRQLVAVDTQARSYQPFLGPATSDAQRASAAVSNDSVRWAGMEAVMSALNQRRDQPMPDNFPLIFAPCERAAAGDPCKTRPGSTLSHTVQAGDLMNAFDDGSSNRSLGLALPMLHALGWATTDATPPSYAIPATGNWYDRTRGGHGIDFQLYQRSATEGDLYFVIFYTFENDGLPEYYLGLGRLIDGKFIGAKQSDGIALMRLRYNATTRRTELDRSSAGNLFIDFNQAAQSPSCRSADRSGAGALALMRWSIRGENGSWCIEPAVLPAEHTTPDFSGHWYGGNASDQGWGMELLSIRGAAGQAQLVAVLYYPDQQGRSRWAVTRLADVDLANTQELTLYEVSGYCRLCQPPAAPNATRAVGTIKFRLTRPTRTEPADGANRVSIAITQPGVANFRRDDVPLTLLSAPPGD</sequence>
<keyword evidence="3" id="KW-1185">Reference proteome</keyword>
<feature type="chain" id="PRO_5020728276" evidence="1">
    <location>
        <begin position="21"/>
        <end position="773"/>
    </location>
</feature>
<evidence type="ECO:0000256" key="1">
    <source>
        <dbReference type="SAM" id="SignalP"/>
    </source>
</evidence>
<protein>
    <submittedName>
        <fullName evidence="2">Uncharacterized protein</fullName>
    </submittedName>
</protein>
<dbReference type="Proteomes" id="UP000295293">
    <property type="component" value="Unassembled WGS sequence"/>
</dbReference>
<accession>A0A4R6YX91</accession>
<comment type="caution">
    <text evidence="2">The sequence shown here is derived from an EMBL/GenBank/DDBJ whole genome shotgun (WGS) entry which is preliminary data.</text>
</comment>
<feature type="signal peptide" evidence="1">
    <location>
        <begin position="1"/>
        <end position="20"/>
    </location>
</feature>
<evidence type="ECO:0000313" key="3">
    <source>
        <dbReference type="Proteomes" id="UP000295293"/>
    </source>
</evidence>
<evidence type="ECO:0000313" key="2">
    <source>
        <dbReference type="EMBL" id="TDR43282.1"/>
    </source>
</evidence>
<dbReference type="AlphaFoldDB" id="A0A4R6YX91"/>
<name>A0A4R6YX91_9GAMM</name>
<proteinExistence type="predicted"/>
<keyword evidence="1" id="KW-0732">Signal</keyword>
<dbReference type="EMBL" id="SNZH01000007">
    <property type="protein sequence ID" value="TDR43282.1"/>
    <property type="molecule type" value="Genomic_DNA"/>
</dbReference>
<organism evidence="2 3">
    <name type="scientific">Tahibacter aquaticus</name>
    <dbReference type="NCBI Taxonomy" id="520092"/>
    <lineage>
        <taxon>Bacteria</taxon>
        <taxon>Pseudomonadati</taxon>
        <taxon>Pseudomonadota</taxon>
        <taxon>Gammaproteobacteria</taxon>
        <taxon>Lysobacterales</taxon>
        <taxon>Rhodanobacteraceae</taxon>
        <taxon>Tahibacter</taxon>
    </lineage>
</organism>